<proteinExistence type="predicted"/>
<evidence type="ECO:0000256" key="1">
    <source>
        <dbReference type="SAM" id="SignalP"/>
    </source>
</evidence>
<sequence length="170" mass="19111">MLHVLVVSVLIMSAMASVEHCPGGFPSPSDETKCFKMVSEKTSYGKAVQACMAMPNHNLAEISDPLENDELQLLILVQGAAIDEEYLWIGLVDNNGTWEWLNGEKLAFSNWAQRFPRRGFFTVCGALNTLTGGWENHDCRMKYPYFCSNQQYGKSSILRKLSVLLRAKSR</sequence>
<keyword evidence="4" id="KW-1185">Reference proteome</keyword>
<dbReference type="InterPro" id="IPR016187">
    <property type="entry name" value="CTDL_fold"/>
</dbReference>
<dbReference type="PROSITE" id="PS50041">
    <property type="entry name" value="C_TYPE_LECTIN_2"/>
    <property type="match status" value="1"/>
</dbReference>
<dbReference type="WBParaSite" id="ASIM_0001583801-mRNA-1">
    <property type="protein sequence ID" value="ASIM_0001583801-mRNA-1"/>
    <property type="gene ID" value="ASIM_0001583801"/>
</dbReference>
<evidence type="ECO:0000259" key="2">
    <source>
        <dbReference type="PROSITE" id="PS50041"/>
    </source>
</evidence>
<evidence type="ECO:0000313" key="4">
    <source>
        <dbReference type="Proteomes" id="UP000267096"/>
    </source>
</evidence>
<dbReference type="AlphaFoldDB" id="A0A0M3K4E7"/>
<dbReference type="CDD" id="cd00037">
    <property type="entry name" value="CLECT"/>
    <property type="match status" value="1"/>
</dbReference>
<organism evidence="5">
    <name type="scientific">Anisakis simplex</name>
    <name type="common">Herring worm</name>
    <dbReference type="NCBI Taxonomy" id="6269"/>
    <lineage>
        <taxon>Eukaryota</taxon>
        <taxon>Metazoa</taxon>
        <taxon>Ecdysozoa</taxon>
        <taxon>Nematoda</taxon>
        <taxon>Chromadorea</taxon>
        <taxon>Rhabditida</taxon>
        <taxon>Spirurina</taxon>
        <taxon>Ascaridomorpha</taxon>
        <taxon>Ascaridoidea</taxon>
        <taxon>Anisakidae</taxon>
        <taxon>Anisakis</taxon>
        <taxon>Anisakis simplex complex</taxon>
    </lineage>
</organism>
<dbReference type="OrthoDB" id="2142683at2759"/>
<dbReference type="EMBL" id="UYRR01032202">
    <property type="protein sequence ID" value="VDK54612.1"/>
    <property type="molecule type" value="Genomic_DNA"/>
</dbReference>
<keyword evidence="1" id="KW-0732">Signal</keyword>
<evidence type="ECO:0000313" key="3">
    <source>
        <dbReference type="EMBL" id="VDK54612.1"/>
    </source>
</evidence>
<dbReference type="SMART" id="SM00034">
    <property type="entry name" value="CLECT"/>
    <property type="match status" value="1"/>
</dbReference>
<feature type="chain" id="PRO_5043121244" evidence="1">
    <location>
        <begin position="17"/>
        <end position="170"/>
    </location>
</feature>
<dbReference type="Pfam" id="PF00059">
    <property type="entry name" value="Lectin_C"/>
    <property type="match status" value="1"/>
</dbReference>
<dbReference type="SUPFAM" id="SSF56436">
    <property type="entry name" value="C-type lectin-like"/>
    <property type="match status" value="1"/>
</dbReference>
<reference evidence="5" key="1">
    <citation type="submission" date="2017-02" db="UniProtKB">
        <authorList>
            <consortium name="WormBaseParasite"/>
        </authorList>
    </citation>
    <scope>IDENTIFICATION</scope>
</reference>
<protein>
    <submittedName>
        <fullName evidence="5">C-type lectin domain-containing protein</fullName>
    </submittedName>
</protein>
<dbReference type="InterPro" id="IPR050111">
    <property type="entry name" value="C-type_lectin/snaclec_domain"/>
</dbReference>
<name>A0A0M3K4E7_ANISI</name>
<dbReference type="Gene3D" id="3.10.100.10">
    <property type="entry name" value="Mannose-Binding Protein A, subunit A"/>
    <property type="match status" value="1"/>
</dbReference>
<feature type="signal peptide" evidence="1">
    <location>
        <begin position="1"/>
        <end position="16"/>
    </location>
</feature>
<gene>
    <name evidence="3" type="ORF">ASIM_LOCUS15245</name>
</gene>
<dbReference type="Proteomes" id="UP000267096">
    <property type="component" value="Unassembled WGS sequence"/>
</dbReference>
<feature type="domain" description="C-type lectin" evidence="2">
    <location>
        <begin position="30"/>
        <end position="148"/>
    </location>
</feature>
<dbReference type="InterPro" id="IPR001304">
    <property type="entry name" value="C-type_lectin-like"/>
</dbReference>
<dbReference type="InterPro" id="IPR016186">
    <property type="entry name" value="C-type_lectin-like/link_sf"/>
</dbReference>
<dbReference type="PANTHER" id="PTHR22803">
    <property type="entry name" value="MANNOSE, PHOSPHOLIPASE, LECTIN RECEPTOR RELATED"/>
    <property type="match status" value="1"/>
</dbReference>
<accession>A0A0M3K4E7</accession>
<reference evidence="3 4" key="2">
    <citation type="submission" date="2018-11" db="EMBL/GenBank/DDBJ databases">
        <authorList>
            <consortium name="Pathogen Informatics"/>
        </authorList>
    </citation>
    <scope>NUCLEOTIDE SEQUENCE [LARGE SCALE GENOMIC DNA]</scope>
</reference>
<evidence type="ECO:0000313" key="5">
    <source>
        <dbReference type="WBParaSite" id="ASIM_0001583801-mRNA-1"/>
    </source>
</evidence>